<dbReference type="SUPFAM" id="SSF56801">
    <property type="entry name" value="Acetyl-CoA synthetase-like"/>
    <property type="match status" value="1"/>
</dbReference>
<dbReference type="InterPro" id="IPR020845">
    <property type="entry name" value="AMP-binding_CS"/>
</dbReference>
<reference evidence="4" key="1">
    <citation type="submission" date="2025-08" db="UniProtKB">
        <authorList>
            <consortium name="RefSeq"/>
        </authorList>
    </citation>
    <scope>IDENTIFICATION</scope>
    <source>
        <tissue evidence="4">Whole organism</tissue>
    </source>
</reference>
<evidence type="ECO:0000259" key="2">
    <source>
        <dbReference type="Pfam" id="PF13570"/>
    </source>
</evidence>
<dbReference type="OMA" id="NGNVICC"/>
<dbReference type="InterPro" id="IPR000873">
    <property type="entry name" value="AMP-dep_synth/lig_dom"/>
</dbReference>
<evidence type="ECO:0000259" key="1">
    <source>
        <dbReference type="Pfam" id="PF00501"/>
    </source>
</evidence>
<dbReference type="Gene3D" id="3.40.50.12780">
    <property type="entry name" value="N-terminal domain of ligase-like"/>
    <property type="match status" value="1"/>
</dbReference>
<dbReference type="SUPFAM" id="SSF50998">
    <property type="entry name" value="Quinoprotein alcohol dehydrogenase-like"/>
    <property type="match status" value="1"/>
</dbReference>
<dbReference type="Pfam" id="PF13570">
    <property type="entry name" value="Beta-prop_ACSF4"/>
    <property type="match status" value="1"/>
</dbReference>
<protein>
    <submittedName>
        <fullName evidence="4">Beta-alanine-activating enzyme</fullName>
    </submittedName>
</protein>
<sequence>MSNKMNGIDMQPGSLLKHFQEFPESSLPAITYIHGSGAVSTISYGELCDAVVHVSKELSHKQKPSSAGQQQRPLLVVVCGRMHSSTIAVLLAALNSDSYFYIDPDQLESSNTRDMLTCLKPDLVLIEESINFDFSWLGEESSYLTKIVKVVDKKFTLHSFQNPCSFFNDFKLWEIAYVITTSGSTGIPKMVFVPRSCVAPNISDLLNIFYIVRTDVIFSAAPLSFDPSIVNILMSLNAGSHLVVADKNIISSVAIIDILLTLRVSVFQITPSLLNLWQSQQNLAASIFHIDSHTRLLALGGETPPITLLKSLFRDSLSIDIFSLYGISEVSSWSSVKKISFATQSTDNIMIAPAKDADCVVDVFSKPGFDILDLGQILSETTLCLVKNDEILNRNGEGEIYLGRQSSCGVYEVVREPQSLSGTLPEIPGKSMGDVRLKKVIPLINDDGVKLFPSGDLGRKINNVFYYMGRCNRVVKCYGQKVNLNTIEEECLSVPGVEMCRAISEGDMIFCFCVAGNQESLKISTLRRSVRKITSVPCQVYMLSSLPLTAHGKVDDKRMLKDLTLLKCKGSITEKFLVQVVDDLWFDYCSCKPTQNMNFISLGMDSLRAVEFLEILQHRVGSQLLGMLDSLLMDRYEVFLEGVKRSVVGHSDLRVENSTSIVQDQSSGRENAKKTKTDNDKFVYVMLSKVSSLIQGKNAVLSQAYLPDSDRLTWTLNLGKCIDATPILVQSQSHSEASLLIGSHSGRFCCVDALTGAVRWSNVLENRLEASPTVDRSASHVYAACYSGFLYCMSLVSGSLLWKFKANAEIKCSPLVDYESGCIYFGSHDKNFYCLNPNGSLIWKNLHSGGSIFSSPCVGDNTVFAACLKGVVAGYEKYTGKLIWKFSLNAPVFSSLVCFSRGVLCTSVDGNLTALSPKGEFLWCCDLSNQCYCTPRVVQLKQSEVICVGDNSGCVSFVNELGIVLGHFNVDCRVVATPFLYNCRGATVAVVAATNGKMNFLKLSFVRDESGVVSSNVDGRDIMLCGGSVQEAPHVSQKPSIISRECKMLKKNDFSHSPSDTISPISLKCIDECAADLFYGIQIKSVYELSYPGEIFSSPLVFQSCLYVCGRDDTVQCYELLPR</sequence>
<dbReference type="InterPro" id="IPR018391">
    <property type="entry name" value="PQQ_b-propeller_rpt"/>
</dbReference>
<dbReference type="SMART" id="SM00564">
    <property type="entry name" value="PQQ"/>
    <property type="match status" value="5"/>
</dbReference>
<dbReference type="PANTHER" id="PTHR44394:SF1">
    <property type="entry name" value="BETA-ALANINE-ACTIVATING ENZYME"/>
    <property type="match status" value="1"/>
</dbReference>
<feature type="domain" description="Pyrrolo-quinoline quinone repeat" evidence="2">
    <location>
        <begin position="718"/>
        <end position="1003"/>
    </location>
</feature>
<dbReference type="AlphaFoldDB" id="A0A8B7NMA7"/>
<dbReference type="Gene3D" id="2.130.10.10">
    <property type="entry name" value="YVTN repeat-like/Quinoprotein amine dehydrogenase"/>
    <property type="match status" value="1"/>
</dbReference>
<feature type="domain" description="AMP-dependent synthetase/ligase" evidence="1">
    <location>
        <begin position="32"/>
        <end position="403"/>
    </location>
</feature>
<dbReference type="InterPro" id="IPR011047">
    <property type="entry name" value="Quinoprotein_ADH-like_sf"/>
</dbReference>
<accession>A0A8B7NMA7</accession>
<gene>
    <name evidence="4" type="primary">LOC108671748</name>
</gene>
<dbReference type="Pfam" id="PF00501">
    <property type="entry name" value="AMP-binding"/>
    <property type="match status" value="1"/>
</dbReference>
<dbReference type="OrthoDB" id="408177at2759"/>
<evidence type="ECO:0000313" key="3">
    <source>
        <dbReference type="Proteomes" id="UP000694843"/>
    </source>
</evidence>
<dbReference type="PANTHER" id="PTHR44394">
    <property type="entry name" value="BETA-ALANINE-ACTIVATING ENZYME"/>
    <property type="match status" value="1"/>
</dbReference>
<dbReference type="InterPro" id="IPR002372">
    <property type="entry name" value="PQQ_rpt_dom"/>
</dbReference>
<dbReference type="Proteomes" id="UP000694843">
    <property type="component" value="Unplaced"/>
</dbReference>
<dbReference type="RefSeq" id="XP_018014810.1">
    <property type="nucleotide sequence ID" value="XM_018159321.2"/>
</dbReference>
<dbReference type="CTD" id="132949"/>
<keyword evidence="3" id="KW-1185">Reference proteome</keyword>
<organism evidence="3 4">
    <name type="scientific">Hyalella azteca</name>
    <name type="common">Amphipod</name>
    <dbReference type="NCBI Taxonomy" id="294128"/>
    <lineage>
        <taxon>Eukaryota</taxon>
        <taxon>Metazoa</taxon>
        <taxon>Ecdysozoa</taxon>
        <taxon>Arthropoda</taxon>
        <taxon>Crustacea</taxon>
        <taxon>Multicrustacea</taxon>
        <taxon>Malacostraca</taxon>
        <taxon>Eumalacostraca</taxon>
        <taxon>Peracarida</taxon>
        <taxon>Amphipoda</taxon>
        <taxon>Senticaudata</taxon>
        <taxon>Talitrida</taxon>
        <taxon>Talitroidea</taxon>
        <taxon>Hyalellidae</taxon>
        <taxon>Hyalella</taxon>
    </lineage>
</organism>
<dbReference type="Gene3D" id="3.30.300.30">
    <property type="match status" value="1"/>
</dbReference>
<dbReference type="GO" id="GO:0043041">
    <property type="term" value="P:amino acid activation for nonribosomal peptide biosynthetic process"/>
    <property type="evidence" value="ECO:0007669"/>
    <property type="project" value="TreeGrafter"/>
</dbReference>
<dbReference type="GeneID" id="108671748"/>
<dbReference type="InterPro" id="IPR045851">
    <property type="entry name" value="AMP-bd_C_sf"/>
</dbReference>
<dbReference type="KEGG" id="hazt:108671748"/>
<evidence type="ECO:0000313" key="4">
    <source>
        <dbReference type="RefSeq" id="XP_018014810.1"/>
    </source>
</evidence>
<dbReference type="PROSITE" id="PS00455">
    <property type="entry name" value="AMP_BINDING"/>
    <property type="match status" value="1"/>
</dbReference>
<dbReference type="InterPro" id="IPR015943">
    <property type="entry name" value="WD40/YVTN_repeat-like_dom_sf"/>
</dbReference>
<dbReference type="InterPro" id="IPR042099">
    <property type="entry name" value="ANL_N_sf"/>
</dbReference>
<name>A0A8B7NMA7_HYAAZ</name>
<dbReference type="InterPro" id="IPR052091">
    <property type="entry name" value="Beta-ala_Activ/Resist"/>
</dbReference>
<proteinExistence type="predicted"/>